<dbReference type="RefSeq" id="WP_048496062.1">
    <property type="nucleotide sequence ID" value="NZ_LFBU01000001.1"/>
</dbReference>
<dbReference type="OrthoDB" id="3255715at2"/>
<protein>
    <submittedName>
        <fullName evidence="1">Uncharacterized protein</fullName>
    </submittedName>
</protein>
<dbReference type="PATRIC" id="fig|1658765.3.peg.2259"/>
<dbReference type="InterPro" id="IPR053913">
    <property type="entry name" value="NADAR-DarT1"/>
</dbReference>
<dbReference type="EMBL" id="LFBU01000001">
    <property type="protein sequence ID" value="KMQ76038.1"/>
    <property type="molecule type" value="Genomic_DNA"/>
</dbReference>
<accession>A0A0J7JC26</accession>
<name>A0A0J7JC26_9GAMM</name>
<gene>
    <name evidence="1" type="ORF">Msub_12247</name>
</gene>
<reference evidence="1 2" key="1">
    <citation type="submission" date="2015-06" db="EMBL/GenBank/DDBJ databases">
        <title>Marinobacter subterrani, a genetically tractable neutrophilic iron-oxidizing strain isolated from the Soudan Iron Mine.</title>
        <authorList>
            <person name="Bonis B.M."/>
            <person name="Gralnick J.A."/>
        </authorList>
    </citation>
    <scope>NUCLEOTIDE SEQUENCE [LARGE SCALE GENOMIC DNA]</scope>
    <source>
        <strain evidence="1 2">JG233</strain>
    </source>
</reference>
<evidence type="ECO:0000313" key="2">
    <source>
        <dbReference type="Proteomes" id="UP000036102"/>
    </source>
</evidence>
<comment type="caution">
    <text evidence="1">The sequence shown here is derived from an EMBL/GenBank/DDBJ whole genome shotgun (WGS) entry which is preliminary data.</text>
</comment>
<dbReference type="Proteomes" id="UP000036102">
    <property type="component" value="Unassembled WGS sequence"/>
</dbReference>
<dbReference type="Pfam" id="PF22397">
    <property type="entry name" value="NADAR-DarT1"/>
    <property type="match status" value="1"/>
</dbReference>
<sequence>MAVRPLFIPNEEFVGVTEKLIDFQWFPGLSASQKKRSIEALHSVVHKLGYKRVLEISSKSEIELGVNLSAFNLKIKTRKYGKEFTVETAFQGSKVFERGGPYKDLFGLDSRAAKKDIRLKESGNLVGFEFFGKKFPLIPRTYFYDWIYINALHRNVSLSDEVKSYQCFTDIEFNPKKSINCQAHAVALYLSLFNLELLEGALESPESFLRFTKEHYDNQRRNIGVQDSLV</sequence>
<keyword evidence="2" id="KW-1185">Reference proteome</keyword>
<dbReference type="AlphaFoldDB" id="A0A0J7JC26"/>
<proteinExistence type="predicted"/>
<organism evidence="1 2">
    <name type="scientific">Marinobacter subterrani</name>
    <dbReference type="NCBI Taxonomy" id="1658765"/>
    <lineage>
        <taxon>Bacteria</taxon>
        <taxon>Pseudomonadati</taxon>
        <taxon>Pseudomonadota</taxon>
        <taxon>Gammaproteobacteria</taxon>
        <taxon>Pseudomonadales</taxon>
        <taxon>Marinobacteraceae</taxon>
        <taxon>Marinobacter</taxon>
    </lineage>
</organism>
<evidence type="ECO:0000313" key="1">
    <source>
        <dbReference type="EMBL" id="KMQ76038.1"/>
    </source>
</evidence>
<dbReference type="STRING" id="1658765.Msub_12247"/>